<dbReference type="InterPro" id="IPR017782">
    <property type="entry name" value="Hydroxyacylglutathione_Hdrlase"/>
</dbReference>
<dbReference type="PIRSF" id="PIRSF005457">
    <property type="entry name" value="Glx"/>
    <property type="match status" value="1"/>
</dbReference>
<keyword evidence="6" id="KW-0479">Metal-binding</keyword>
<comment type="catalytic activity">
    <reaction evidence="1">
        <text>an S-(2-hydroxyacyl)glutathione + H2O = a 2-hydroxy carboxylate + glutathione + H(+)</text>
        <dbReference type="Rhea" id="RHEA:21864"/>
        <dbReference type="ChEBI" id="CHEBI:15377"/>
        <dbReference type="ChEBI" id="CHEBI:15378"/>
        <dbReference type="ChEBI" id="CHEBI:57925"/>
        <dbReference type="ChEBI" id="CHEBI:58896"/>
        <dbReference type="ChEBI" id="CHEBI:71261"/>
        <dbReference type="EC" id="3.1.2.6"/>
    </reaction>
</comment>
<dbReference type="GO" id="GO:0046872">
    <property type="term" value="F:metal ion binding"/>
    <property type="evidence" value="ECO:0007669"/>
    <property type="project" value="UniProtKB-KW"/>
</dbReference>
<dbReference type="GO" id="GO:0019243">
    <property type="term" value="P:methylglyoxal catabolic process to D-lactate via S-lactoyl-glutathione"/>
    <property type="evidence" value="ECO:0007669"/>
    <property type="project" value="InterPro"/>
</dbReference>
<comment type="caution">
    <text evidence="11">The sequence shown here is derived from an EMBL/GenBank/DDBJ whole genome shotgun (WGS) entry which is preliminary data.</text>
</comment>
<dbReference type="SUPFAM" id="SSF56281">
    <property type="entry name" value="Metallo-hydrolase/oxidoreductase"/>
    <property type="match status" value="1"/>
</dbReference>
<feature type="domain" description="Metallo-beta-lactamase" evidence="10">
    <location>
        <begin position="21"/>
        <end position="181"/>
    </location>
</feature>
<dbReference type="InterPro" id="IPR032282">
    <property type="entry name" value="HAGH_C"/>
</dbReference>
<dbReference type="CDD" id="cd07723">
    <property type="entry name" value="hydroxyacylglutathione_hydrolase_MBL-fold"/>
    <property type="match status" value="1"/>
</dbReference>
<sequence>MGSIRSEGASFKIAQFGALRDNYGFLLHDPSSGATAAIDTPEVEPIVATLREHSWKLTHILNTHHHADHTGGNQELKTKYPGVVVVGPRSEQHKVRGGIDVPVEGTDRVLVGSLELDVIDVGGHTLGHVAYYSSVARSCFVGDSIFALGCGRMFEGTPEQFHKTLQRLMDLPDDTKLFCAHEYTEANAKFAATIETDNEDLLHRIDEIKADRAKGLPTVPTTVELEKRTNPFVRINAVRKALALPPDTPDHMVFAELRRRKDRFP</sequence>
<dbReference type="InterPro" id="IPR050110">
    <property type="entry name" value="Glyoxalase_II_hydrolase"/>
</dbReference>
<comment type="cofactor">
    <cofactor evidence="2">
        <name>Zn(2+)</name>
        <dbReference type="ChEBI" id="CHEBI:29105"/>
    </cofactor>
</comment>
<dbReference type="NCBIfam" id="TIGR03413">
    <property type="entry name" value="GSH_gloB"/>
    <property type="match status" value="1"/>
</dbReference>
<evidence type="ECO:0000256" key="9">
    <source>
        <dbReference type="ARBA" id="ARBA00031044"/>
    </source>
</evidence>
<keyword evidence="12" id="KW-1185">Reference proteome</keyword>
<dbReference type="Pfam" id="PF00753">
    <property type="entry name" value="Lactamase_B"/>
    <property type="match status" value="1"/>
</dbReference>
<evidence type="ECO:0000313" key="12">
    <source>
        <dbReference type="Proteomes" id="UP001230188"/>
    </source>
</evidence>
<comment type="pathway">
    <text evidence="3">Secondary metabolite metabolism; methylglyoxal degradation; (R)-lactate from methylglyoxal: step 2/2.</text>
</comment>
<evidence type="ECO:0000256" key="3">
    <source>
        <dbReference type="ARBA" id="ARBA00004963"/>
    </source>
</evidence>
<dbReference type="SMART" id="SM00849">
    <property type="entry name" value="Lactamase_B"/>
    <property type="match status" value="1"/>
</dbReference>
<dbReference type="InterPro" id="IPR035680">
    <property type="entry name" value="Clx_II_MBL"/>
</dbReference>
<accession>A0AAD7XNF3</accession>
<dbReference type="InterPro" id="IPR001279">
    <property type="entry name" value="Metallo-B-lactamas"/>
</dbReference>
<evidence type="ECO:0000259" key="10">
    <source>
        <dbReference type="SMART" id="SM00849"/>
    </source>
</evidence>
<dbReference type="AlphaFoldDB" id="A0AAD7XNF3"/>
<evidence type="ECO:0000256" key="6">
    <source>
        <dbReference type="ARBA" id="ARBA00022723"/>
    </source>
</evidence>
<keyword evidence="8" id="KW-0862">Zinc</keyword>
<protein>
    <recommendedName>
        <fullName evidence="5">hydroxyacylglutathione hydrolase</fullName>
        <ecNumber evidence="5">3.1.2.6</ecNumber>
    </recommendedName>
    <alternativeName>
        <fullName evidence="9">Glyoxalase II</fullName>
    </alternativeName>
</protein>
<evidence type="ECO:0000256" key="1">
    <source>
        <dbReference type="ARBA" id="ARBA00001623"/>
    </source>
</evidence>
<dbReference type="HAMAP" id="MF_01374">
    <property type="entry name" value="Glyoxalase_2"/>
    <property type="match status" value="1"/>
</dbReference>
<evidence type="ECO:0000256" key="7">
    <source>
        <dbReference type="ARBA" id="ARBA00022801"/>
    </source>
</evidence>
<dbReference type="Proteomes" id="UP001230188">
    <property type="component" value="Unassembled WGS sequence"/>
</dbReference>
<dbReference type="PANTHER" id="PTHR43705">
    <property type="entry name" value="HYDROXYACYLGLUTATHIONE HYDROLASE"/>
    <property type="match status" value="1"/>
</dbReference>
<evidence type="ECO:0000256" key="8">
    <source>
        <dbReference type="ARBA" id="ARBA00022833"/>
    </source>
</evidence>
<reference evidence="11" key="1">
    <citation type="submission" date="2023-01" db="EMBL/GenBank/DDBJ databases">
        <title>Metagenome sequencing of chrysophaentin producing Chrysophaeum taylorii.</title>
        <authorList>
            <person name="Davison J."/>
            <person name="Bewley C."/>
        </authorList>
    </citation>
    <scope>NUCLEOTIDE SEQUENCE</scope>
    <source>
        <strain evidence="11">NIES-1699</strain>
    </source>
</reference>
<comment type="similarity">
    <text evidence="4">Belongs to the metallo-beta-lactamase superfamily. Glyoxalase II family.</text>
</comment>
<evidence type="ECO:0000256" key="2">
    <source>
        <dbReference type="ARBA" id="ARBA00001947"/>
    </source>
</evidence>
<dbReference type="PANTHER" id="PTHR43705:SF1">
    <property type="entry name" value="HYDROXYACYLGLUTATHIONE HYDROLASE GLOB"/>
    <property type="match status" value="1"/>
</dbReference>
<evidence type="ECO:0000256" key="5">
    <source>
        <dbReference type="ARBA" id="ARBA00011917"/>
    </source>
</evidence>
<proteinExistence type="inferred from homology"/>
<keyword evidence="7" id="KW-0378">Hydrolase</keyword>
<gene>
    <name evidence="11" type="ORF">CTAYLR_000568</name>
</gene>
<dbReference type="Gene3D" id="3.60.15.10">
    <property type="entry name" value="Ribonuclease Z/Hydroxyacylglutathione hydrolase-like"/>
    <property type="match status" value="1"/>
</dbReference>
<dbReference type="EC" id="3.1.2.6" evidence="5"/>
<dbReference type="GO" id="GO:0004416">
    <property type="term" value="F:hydroxyacylglutathione hydrolase activity"/>
    <property type="evidence" value="ECO:0007669"/>
    <property type="project" value="UniProtKB-EC"/>
</dbReference>
<evidence type="ECO:0000313" key="11">
    <source>
        <dbReference type="EMBL" id="KAJ8605872.1"/>
    </source>
</evidence>
<evidence type="ECO:0000256" key="4">
    <source>
        <dbReference type="ARBA" id="ARBA00006759"/>
    </source>
</evidence>
<dbReference type="EMBL" id="JAQMWT010000309">
    <property type="protein sequence ID" value="KAJ8605872.1"/>
    <property type="molecule type" value="Genomic_DNA"/>
</dbReference>
<name>A0AAD7XNF3_9STRA</name>
<organism evidence="11 12">
    <name type="scientific">Chrysophaeum taylorii</name>
    <dbReference type="NCBI Taxonomy" id="2483200"/>
    <lineage>
        <taxon>Eukaryota</taxon>
        <taxon>Sar</taxon>
        <taxon>Stramenopiles</taxon>
        <taxon>Ochrophyta</taxon>
        <taxon>Pelagophyceae</taxon>
        <taxon>Pelagomonadales</taxon>
        <taxon>Pelagomonadaceae</taxon>
        <taxon>Chrysophaeum</taxon>
    </lineage>
</organism>
<dbReference type="InterPro" id="IPR036866">
    <property type="entry name" value="RibonucZ/Hydroxyglut_hydro"/>
</dbReference>
<dbReference type="Pfam" id="PF16123">
    <property type="entry name" value="HAGH_C"/>
    <property type="match status" value="1"/>
</dbReference>